<dbReference type="InterPro" id="IPR051490">
    <property type="entry name" value="THEM6_lcsJ_thioesterase"/>
</dbReference>
<evidence type="ECO:0000256" key="2">
    <source>
        <dbReference type="SAM" id="MobiDB-lite"/>
    </source>
</evidence>
<dbReference type="SUPFAM" id="SSF54637">
    <property type="entry name" value="Thioesterase/thiol ester dehydrase-isomerase"/>
    <property type="match status" value="1"/>
</dbReference>
<dbReference type="HOGENOM" id="CLU_040660_0_1_1"/>
<evidence type="ECO:0000313" key="4">
    <source>
        <dbReference type="Proteomes" id="UP000024376"/>
    </source>
</evidence>
<feature type="compositionally biased region" description="Basic and acidic residues" evidence="2">
    <location>
        <begin position="21"/>
        <end position="30"/>
    </location>
</feature>
<dbReference type="OrthoDB" id="265761at2759"/>
<feature type="region of interest" description="Disordered" evidence="2">
    <location>
        <begin position="1"/>
        <end position="30"/>
    </location>
</feature>
<dbReference type="PANTHER" id="PTHR12475">
    <property type="match status" value="1"/>
</dbReference>
<dbReference type="PANTHER" id="PTHR12475:SF4">
    <property type="entry name" value="PROTEIN THEM6"/>
    <property type="match status" value="1"/>
</dbReference>
<proteinExistence type="inferred from homology"/>
<organism evidence="3 4">
    <name type="scientific">Hypocrea jecorina (strain ATCC 56765 / BCRC 32924 / NRRL 11460 / Rut C-30)</name>
    <name type="common">Trichoderma reesei</name>
    <dbReference type="NCBI Taxonomy" id="1344414"/>
    <lineage>
        <taxon>Eukaryota</taxon>
        <taxon>Fungi</taxon>
        <taxon>Dikarya</taxon>
        <taxon>Ascomycota</taxon>
        <taxon>Pezizomycotina</taxon>
        <taxon>Sordariomycetes</taxon>
        <taxon>Hypocreomycetidae</taxon>
        <taxon>Hypocreales</taxon>
        <taxon>Hypocreaceae</taxon>
        <taxon>Trichoderma</taxon>
    </lineage>
</organism>
<dbReference type="AlphaFoldDB" id="A0A024SIY9"/>
<comment type="similarity">
    <text evidence="1">Belongs to the lcsJ thioesterase family.</text>
</comment>
<accession>A0A024SIY9</accession>
<evidence type="ECO:0000256" key="1">
    <source>
        <dbReference type="ARBA" id="ARBA00038476"/>
    </source>
</evidence>
<dbReference type="Pfam" id="PF13279">
    <property type="entry name" value="4HBT_2"/>
    <property type="match status" value="1"/>
</dbReference>
<dbReference type="KEGG" id="trr:M419DRAFT_73635"/>
<dbReference type="Proteomes" id="UP000024376">
    <property type="component" value="Unassembled WGS sequence"/>
</dbReference>
<gene>
    <name evidence="3" type="ORF">M419DRAFT_73635</name>
</gene>
<dbReference type="EMBL" id="KI911141">
    <property type="protein sequence ID" value="ETS04681.1"/>
    <property type="molecule type" value="Genomic_DNA"/>
</dbReference>
<protein>
    <submittedName>
        <fullName evidence="3">Uncharacterized protein</fullName>
    </submittedName>
</protein>
<reference evidence="4" key="1">
    <citation type="journal article" date="2013" name="Ind. Biotechnol.">
        <title>Comparative genomics analysis of Trichoderma reesei strains.</title>
        <authorList>
            <person name="Koike H."/>
            <person name="Aerts A."/>
            <person name="LaButti K."/>
            <person name="Grigoriev I.V."/>
            <person name="Baker S.E."/>
        </authorList>
    </citation>
    <scope>NUCLEOTIDE SEQUENCE [LARGE SCALE GENOMIC DNA]</scope>
    <source>
        <strain evidence="4">ATCC 56765 / BCRC 32924 / NRRL 11460 / Rut C-30</strain>
    </source>
</reference>
<evidence type="ECO:0000313" key="3">
    <source>
        <dbReference type="EMBL" id="ETS04681.1"/>
    </source>
</evidence>
<dbReference type="InterPro" id="IPR029069">
    <property type="entry name" value="HotDog_dom_sf"/>
</dbReference>
<feature type="compositionally biased region" description="Basic and acidic residues" evidence="2">
    <location>
        <begin position="1"/>
        <end position="14"/>
    </location>
</feature>
<name>A0A024SIY9_HYPJR</name>
<sequence>MLRFERATRVEDHSTAATENLQHHRSDSPHGCKRCLGDIAFSRIDNALDSTERHPLFQPAFMRTYVQLTELYVDMRDSRSTFFSDIDACRAKLMRQIVEPAWPMDDIEIEFTDQNGKDRREKVVGRPAVILGATHTSFRHELRSHTTYTIKTRILGWDSSWVFVGSWIISNNEPRGNIYATNLAKYIIKKGSITVRPEQYFEECGWISSRQKQDHKEEHLTSNARVWSWLETERVKNKGIKSIHSWREATLLMEQDYED</sequence>